<dbReference type="PROSITE" id="PS51819">
    <property type="entry name" value="VOC"/>
    <property type="match status" value="2"/>
</dbReference>
<keyword evidence="3" id="KW-1185">Reference proteome</keyword>
<dbReference type="AlphaFoldDB" id="A0A239DJI9"/>
<dbReference type="InterPro" id="IPR041581">
    <property type="entry name" value="Glyoxalase_6"/>
</dbReference>
<dbReference type="EMBL" id="FZNR01000013">
    <property type="protein sequence ID" value="SNS32765.1"/>
    <property type="molecule type" value="Genomic_DNA"/>
</dbReference>
<dbReference type="PANTHER" id="PTHR33993">
    <property type="entry name" value="GLYOXALASE-RELATED"/>
    <property type="match status" value="1"/>
</dbReference>
<dbReference type="PANTHER" id="PTHR33993:SF10">
    <property type="entry name" value="CONSERVED PROTEIN"/>
    <property type="match status" value="1"/>
</dbReference>
<dbReference type="InterPro" id="IPR052164">
    <property type="entry name" value="Anthracycline_SecMetBiosynth"/>
</dbReference>
<evidence type="ECO:0000313" key="2">
    <source>
        <dbReference type="EMBL" id="SNS32765.1"/>
    </source>
</evidence>
<dbReference type="InterPro" id="IPR029068">
    <property type="entry name" value="Glyas_Bleomycin-R_OHBP_Dase"/>
</dbReference>
<dbReference type="SUPFAM" id="SSF54593">
    <property type="entry name" value="Glyoxalase/Bleomycin resistance protein/Dihydroxybiphenyl dioxygenase"/>
    <property type="match status" value="2"/>
</dbReference>
<protein>
    <recommendedName>
        <fullName evidence="1">VOC domain-containing protein</fullName>
    </recommendedName>
</protein>
<dbReference type="OrthoDB" id="9793039at2"/>
<dbReference type="Gene3D" id="3.10.180.10">
    <property type="entry name" value="2,3-Dihydroxybiphenyl 1,2-Dioxygenase, domain 1"/>
    <property type="match status" value="2"/>
</dbReference>
<dbReference type="CDD" id="cd07247">
    <property type="entry name" value="SgaA_N_like"/>
    <property type="match status" value="1"/>
</dbReference>
<sequence length="281" mass="30564">MNRTVVTKRYQCRRVLKQLGTSTMERHMRIRGYAPLTPCWVELASADPARAAQFYGELFDWESAGDRFKLNGRVVAGLTRSQADRPDGWLNHLSTPDLEETLEQVALAGGTCLSHPADAHGGRRAIVADPAGAVLGLWEPADFAGAQAGGEPGTMSWPELLTDDHHTAARFYGSAFGWLLRHDFGSGEWLNQAHDAIAGLTPGYRGAWWRTAFQVEDIEAAADRCERLGGALISEPAEAGLTEFAELRDPFGARFTVAAPVHHPVELTLALGSLPAFQTFA</sequence>
<feature type="domain" description="VOC" evidence="1">
    <location>
        <begin position="154"/>
        <end position="260"/>
    </location>
</feature>
<accession>A0A239DJI9</accession>
<evidence type="ECO:0000313" key="3">
    <source>
        <dbReference type="Proteomes" id="UP000198415"/>
    </source>
</evidence>
<feature type="domain" description="VOC" evidence="1">
    <location>
        <begin position="37"/>
        <end position="140"/>
    </location>
</feature>
<proteinExistence type="predicted"/>
<reference evidence="2 3" key="1">
    <citation type="submission" date="2017-06" db="EMBL/GenBank/DDBJ databases">
        <authorList>
            <person name="Kim H.J."/>
            <person name="Triplett B.A."/>
        </authorList>
    </citation>
    <scope>NUCLEOTIDE SEQUENCE [LARGE SCALE GENOMIC DNA]</scope>
    <source>
        <strain evidence="2 3">DSM 43151</strain>
    </source>
</reference>
<name>A0A239DJI9_9ACTN</name>
<dbReference type="Proteomes" id="UP000198415">
    <property type="component" value="Unassembled WGS sequence"/>
</dbReference>
<gene>
    <name evidence="2" type="ORF">SAMN06264365_113212</name>
</gene>
<dbReference type="InterPro" id="IPR037523">
    <property type="entry name" value="VOC_core"/>
</dbReference>
<organism evidence="2 3">
    <name type="scientific">Actinoplanes regularis</name>
    <dbReference type="NCBI Taxonomy" id="52697"/>
    <lineage>
        <taxon>Bacteria</taxon>
        <taxon>Bacillati</taxon>
        <taxon>Actinomycetota</taxon>
        <taxon>Actinomycetes</taxon>
        <taxon>Micromonosporales</taxon>
        <taxon>Micromonosporaceae</taxon>
        <taxon>Actinoplanes</taxon>
    </lineage>
</organism>
<dbReference type="Pfam" id="PF18029">
    <property type="entry name" value="Glyoxalase_6"/>
    <property type="match status" value="2"/>
</dbReference>
<evidence type="ECO:0000259" key="1">
    <source>
        <dbReference type="PROSITE" id="PS51819"/>
    </source>
</evidence>